<dbReference type="InterPro" id="IPR036390">
    <property type="entry name" value="WH_DNA-bd_sf"/>
</dbReference>
<gene>
    <name evidence="5" type="ORF">NE695_16750</name>
</gene>
<dbReference type="PROSITE" id="PS50995">
    <property type="entry name" value="HTH_MARR_2"/>
    <property type="match status" value="1"/>
</dbReference>
<keyword evidence="6" id="KW-1185">Reference proteome</keyword>
<evidence type="ECO:0000259" key="4">
    <source>
        <dbReference type="PROSITE" id="PS50995"/>
    </source>
</evidence>
<sequence length="148" mass="17253">MREVLIAISHFKRFYSQTFQPLTEKFQLSQLETDVLLFLRNNPEYNTARDIVSMRGFAKSNVSMAVDSLRRKGFLTIQTDTNSRKLQRLNISPSAYAIAEELSDCQTRCFSRIMNGFSKEERQMLREQLMRIDQNILAALNSSFKEIN</sequence>
<feature type="domain" description="HTH marR-type" evidence="4">
    <location>
        <begin position="1"/>
        <end position="134"/>
    </location>
</feature>
<evidence type="ECO:0000313" key="5">
    <source>
        <dbReference type="EMBL" id="MCQ4841561.1"/>
    </source>
</evidence>
<dbReference type="RefSeq" id="WP_066866048.1">
    <property type="nucleotide sequence ID" value="NZ_CABKVV010000014.1"/>
</dbReference>
<dbReference type="Pfam" id="PF12802">
    <property type="entry name" value="MarR_2"/>
    <property type="match status" value="1"/>
</dbReference>
<dbReference type="InterPro" id="IPR036388">
    <property type="entry name" value="WH-like_DNA-bd_sf"/>
</dbReference>
<dbReference type="InterPro" id="IPR000835">
    <property type="entry name" value="HTH_MarR-typ"/>
</dbReference>
<dbReference type="PANTHER" id="PTHR42756">
    <property type="entry name" value="TRANSCRIPTIONAL REGULATOR, MARR"/>
    <property type="match status" value="1"/>
</dbReference>
<reference evidence="5 6" key="1">
    <citation type="submission" date="2022-06" db="EMBL/GenBank/DDBJ databases">
        <title>Isolation of gut microbiota from human fecal samples.</title>
        <authorList>
            <person name="Pamer E.G."/>
            <person name="Barat B."/>
            <person name="Waligurski E."/>
            <person name="Medina S."/>
            <person name="Paddock L."/>
            <person name="Mostad J."/>
        </authorList>
    </citation>
    <scope>NUCLEOTIDE SEQUENCE [LARGE SCALE GENOMIC DNA]</scope>
    <source>
        <strain evidence="5 6">DFI.9.73</strain>
    </source>
</reference>
<evidence type="ECO:0000256" key="3">
    <source>
        <dbReference type="ARBA" id="ARBA00023163"/>
    </source>
</evidence>
<keyword evidence="1" id="KW-0805">Transcription regulation</keyword>
<organism evidence="5 6">
    <name type="scientific">Neglectibacter timonensis</name>
    <dbReference type="NCBI Taxonomy" id="1776382"/>
    <lineage>
        <taxon>Bacteria</taxon>
        <taxon>Bacillati</taxon>
        <taxon>Bacillota</taxon>
        <taxon>Clostridia</taxon>
        <taxon>Eubacteriales</taxon>
        <taxon>Oscillospiraceae</taxon>
        <taxon>Neglectibacter</taxon>
    </lineage>
</organism>
<evidence type="ECO:0000256" key="2">
    <source>
        <dbReference type="ARBA" id="ARBA00023125"/>
    </source>
</evidence>
<dbReference type="Gene3D" id="1.10.10.10">
    <property type="entry name" value="Winged helix-like DNA-binding domain superfamily/Winged helix DNA-binding domain"/>
    <property type="match status" value="1"/>
</dbReference>
<dbReference type="Proteomes" id="UP001524473">
    <property type="component" value="Unassembled WGS sequence"/>
</dbReference>
<proteinExistence type="predicted"/>
<comment type="caution">
    <text evidence="5">The sequence shown here is derived from an EMBL/GenBank/DDBJ whole genome shotgun (WGS) entry which is preliminary data.</text>
</comment>
<keyword evidence="2" id="KW-0238">DNA-binding</keyword>
<protein>
    <submittedName>
        <fullName evidence="5">MarR family transcriptional regulator</fullName>
    </submittedName>
</protein>
<evidence type="ECO:0000256" key="1">
    <source>
        <dbReference type="ARBA" id="ARBA00023015"/>
    </source>
</evidence>
<dbReference type="SUPFAM" id="SSF46785">
    <property type="entry name" value="Winged helix' DNA-binding domain"/>
    <property type="match status" value="1"/>
</dbReference>
<keyword evidence="3" id="KW-0804">Transcription</keyword>
<name>A0ABT1S3N6_9FIRM</name>
<accession>A0ABT1S3N6</accession>
<dbReference type="GeneID" id="90533168"/>
<dbReference type="EMBL" id="JANFZH010000056">
    <property type="protein sequence ID" value="MCQ4841561.1"/>
    <property type="molecule type" value="Genomic_DNA"/>
</dbReference>
<dbReference type="SMART" id="SM00347">
    <property type="entry name" value="HTH_MARR"/>
    <property type="match status" value="1"/>
</dbReference>
<dbReference type="PANTHER" id="PTHR42756:SF1">
    <property type="entry name" value="TRANSCRIPTIONAL REPRESSOR OF EMRAB OPERON"/>
    <property type="match status" value="1"/>
</dbReference>
<evidence type="ECO:0000313" key="6">
    <source>
        <dbReference type="Proteomes" id="UP001524473"/>
    </source>
</evidence>